<dbReference type="PANTHER" id="PTHR23026:SF125">
    <property type="entry name" value="OXYGEN-INSENSITIVE NAD(P)H NITROREDUCTASE"/>
    <property type="match status" value="1"/>
</dbReference>
<dbReference type="PANTHER" id="PTHR23026">
    <property type="entry name" value="NADPH NITROREDUCTASE"/>
    <property type="match status" value="1"/>
</dbReference>
<evidence type="ECO:0000313" key="3">
    <source>
        <dbReference type="EMBL" id="REI40388.1"/>
    </source>
</evidence>
<evidence type="ECO:0000256" key="1">
    <source>
        <dbReference type="ARBA" id="ARBA00023027"/>
    </source>
</evidence>
<reference evidence="3 4" key="1">
    <citation type="submission" date="2018-08" db="EMBL/GenBank/DDBJ databases">
        <title>Draft genome sequence of Psychrilyobacter sp. strain SD5 isolated from Black Sea water.</title>
        <authorList>
            <person name="Yadav S."/>
            <person name="Villanueva L."/>
            <person name="Damste J.S.S."/>
        </authorList>
    </citation>
    <scope>NUCLEOTIDE SEQUENCE [LARGE SCALE GENOMIC DNA]</scope>
    <source>
        <strain evidence="3 4">SD5</strain>
    </source>
</reference>
<dbReference type="RefSeq" id="WP_114642930.1">
    <property type="nucleotide sequence ID" value="NZ_JAACIO010000021.1"/>
</dbReference>
<dbReference type="InterPro" id="IPR050627">
    <property type="entry name" value="Nitroreductase/BluB"/>
</dbReference>
<evidence type="ECO:0000313" key="4">
    <source>
        <dbReference type="Proteomes" id="UP000263486"/>
    </source>
</evidence>
<comment type="caution">
    <text evidence="3">The sequence shown here is derived from an EMBL/GenBank/DDBJ whole genome shotgun (WGS) entry which is preliminary data.</text>
</comment>
<keyword evidence="4" id="KW-1185">Reference proteome</keyword>
<accession>A0ABX9KF44</accession>
<dbReference type="Pfam" id="PF00881">
    <property type="entry name" value="Nitroreductase"/>
    <property type="match status" value="1"/>
</dbReference>
<organism evidence="3 4">
    <name type="scientific">Psychrilyobacter piezotolerans</name>
    <dbReference type="NCBI Taxonomy" id="2293438"/>
    <lineage>
        <taxon>Bacteria</taxon>
        <taxon>Fusobacteriati</taxon>
        <taxon>Fusobacteriota</taxon>
        <taxon>Fusobacteriia</taxon>
        <taxon>Fusobacteriales</taxon>
        <taxon>Fusobacteriaceae</taxon>
        <taxon>Psychrilyobacter</taxon>
    </lineage>
</organism>
<protein>
    <submittedName>
        <fullName evidence="3">Nitroreductase family protein</fullName>
    </submittedName>
</protein>
<dbReference type="InterPro" id="IPR029479">
    <property type="entry name" value="Nitroreductase"/>
</dbReference>
<name>A0ABX9KF44_9FUSO</name>
<dbReference type="Gene3D" id="3.40.109.10">
    <property type="entry name" value="NADH Oxidase"/>
    <property type="match status" value="1"/>
</dbReference>
<sequence length="188" mass="21201">MNTVLENIKKRRSIRKYKEMQIEQEKIEAIIEAGLYAPSGHNAQPWHFTVLQNKEIIDQISAGTKEALKDCETPIFRRMARNESFHILYDAPTVIVVSGKKEGAYSMKADLGAATQNMLLAAESLGVSTCWIGLVVEYFKGEEKEKRNEEMGVPEGYEVQYAVTLGYSSLEGSPKPHARKENTVNYIK</sequence>
<feature type="domain" description="Nitroreductase" evidence="2">
    <location>
        <begin position="8"/>
        <end position="167"/>
    </location>
</feature>
<dbReference type="EMBL" id="QUAJ01000020">
    <property type="protein sequence ID" value="REI40388.1"/>
    <property type="molecule type" value="Genomic_DNA"/>
</dbReference>
<dbReference type="InterPro" id="IPR000415">
    <property type="entry name" value="Nitroreductase-like"/>
</dbReference>
<dbReference type="SUPFAM" id="SSF55469">
    <property type="entry name" value="FMN-dependent nitroreductase-like"/>
    <property type="match status" value="1"/>
</dbReference>
<proteinExistence type="predicted"/>
<evidence type="ECO:0000259" key="2">
    <source>
        <dbReference type="Pfam" id="PF00881"/>
    </source>
</evidence>
<keyword evidence="1" id="KW-0520">NAD</keyword>
<gene>
    <name evidence="3" type="ORF">DYH56_11045</name>
</gene>
<dbReference type="Proteomes" id="UP000263486">
    <property type="component" value="Unassembled WGS sequence"/>
</dbReference>